<keyword evidence="1" id="KW-0645">Protease</keyword>
<feature type="compositionally biased region" description="Basic residues" evidence="3">
    <location>
        <begin position="96"/>
        <end position="111"/>
    </location>
</feature>
<feature type="compositionally biased region" description="Polar residues" evidence="3">
    <location>
        <begin position="73"/>
        <end position="92"/>
    </location>
</feature>
<dbReference type="PANTHER" id="PTHR42648">
    <property type="entry name" value="TRANSPOSASE, PUTATIVE-RELATED"/>
    <property type="match status" value="1"/>
</dbReference>
<dbReference type="PANTHER" id="PTHR42648:SF28">
    <property type="entry name" value="TRANSPOSON-ENCODED PROTEIN WITH RIBONUCLEASE H-LIKE AND RETROVIRUS ZINC FINGER-LIKE DOMAINS"/>
    <property type="match status" value="1"/>
</dbReference>
<dbReference type="Gene3D" id="4.10.60.10">
    <property type="entry name" value="Zinc finger, CCHC-type"/>
    <property type="match status" value="1"/>
</dbReference>
<proteinExistence type="predicted"/>
<evidence type="ECO:0000256" key="2">
    <source>
        <dbReference type="PROSITE-ProRule" id="PRU00047"/>
    </source>
</evidence>
<reference evidence="6" key="1">
    <citation type="submission" date="2015-07" db="EMBL/GenBank/DDBJ databases">
        <title>Transcriptome Assembly of Anthurium amnicola.</title>
        <authorList>
            <person name="Suzuki J."/>
        </authorList>
    </citation>
    <scope>NUCLEOTIDE SEQUENCE</scope>
</reference>
<dbReference type="PROSITE" id="PS50994">
    <property type="entry name" value="INTEGRASE"/>
    <property type="match status" value="1"/>
</dbReference>
<dbReference type="InterPro" id="IPR036875">
    <property type="entry name" value="Znf_CCHC_sf"/>
</dbReference>
<dbReference type="GO" id="GO:0015074">
    <property type="term" value="P:DNA integration"/>
    <property type="evidence" value="ECO:0007669"/>
    <property type="project" value="InterPro"/>
</dbReference>
<dbReference type="Pfam" id="PF14223">
    <property type="entry name" value="Retrotran_gag_2"/>
    <property type="match status" value="1"/>
</dbReference>
<dbReference type="InterPro" id="IPR036397">
    <property type="entry name" value="RNaseH_sf"/>
</dbReference>
<gene>
    <name evidence="6" type="primary">POLX_139</name>
    <name evidence="6" type="ORF">g.128350</name>
</gene>
<dbReference type="InterPro" id="IPR012337">
    <property type="entry name" value="RNaseH-like_sf"/>
</dbReference>
<dbReference type="AlphaFoldDB" id="A0A1D1Z793"/>
<dbReference type="GO" id="GO:0006508">
    <property type="term" value="P:proteolysis"/>
    <property type="evidence" value="ECO:0007669"/>
    <property type="project" value="UniProtKB-KW"/>
</dbReference>
<dbReference type="Pfam" id="PF13976">
    <property type="entry name" value="gag_pre-integrs"/>
    <property type="match status" value="1"/>
</dbReference>
<dbReference type="SUPFAM" id="SSF53098">
    <property type="entry name" value="Ribonuclease H-like"/>
    <property type="match status" value="1"/>
</dbReference>
<feature type="domain" description="CCHC-type" evidence="4">
    <location>
        <begin position="118"/>
        <end position="133"/>
    </location>
</feature>
<dbReference type="SUPFAM" id="SSF57756">
    <property type="entry name" value="Retrovirus zinc finger-like domains"/>
    <property type="match status" value="1"/>
</dbReference>
<evidence type="ECO:0000256" key="3">
    <source>
        <dbReference type="SAM" id="MobiDB-lite"/>
    </source>
</evidence>
<dbReference type="SMART" id="SM00343">
    <property type="entry name" value="ZnF_C2HC"/>
    <property type="match status" value="1"/>
</dbReference>
<dbReference type="Pfam" id="PF00098">
    <property type="entry name" value="zf-CCHC"/>
    <property type="match status" value="1"/>
</dbReference>
<evidence type="ECO:0000259" key="4">
    <source>
        <dbReference type="PROSITE" id="PS50158"/>
    </source>
</evidence>
<dbReference type="PROSITE" id="PS50158">
    <property type="entry name" value="ZF_CCHC"/>
    <property type="match status" value="1"/>
</dbReference>
<dbReference type="Pfam" id="PF00665">
    <property type="entry name" value="rve"/>
    <property type="match status" value="1"/>
</dbReference>
<dbReference type="GO" id="GO:0008233">
    <property type="term" value="F:peptidase activity"/>
    <property type="evidence" value="ECO:0007669"/>
    <property type="project" value="UniProtKB-KW"/>
</dbReference>
<dbReference type="GO" id="GO:0003676">
    <property type="term" value="F:nucleic acid binding"/>
    <property type="evidence" value="ECO:0007669"/>
    <property type="project" value="InterPro"/>
</dbReference>
<dbReference type="InterPro" id="IPR054722">
    <property type="entry name" value="PolX-like_BBD"/>
</dbReference>
<dbReference type="Pfam" id="PF22936">
    <property type="entry name" value="Pol_BBD"/>
    <property type="match status" value="1"/>
</dbReference>
<dbReference type="EMBL" id="GDJX01005200">
    <property type="protein sequence ID" value="JAT62736.1"/>
    <property type="molecule type" value="Transcribed_RNA"/>
</dbReference>
<evidence type="ECO:0000313" key="6">
    <source>
        <dbReference type="EMBL" id="JAT62736.1"/>
    </source>
</evidence>
<keyword evidence="2" id="KW-0479">Metal-binding</keyword>
<keyword evidence="2" id="KW-0862">Zinc</keyword>
<dbReference type="InterPro" id="IPR001584">
    <property type="entry name" value="Integrase_cat-core"/>
</dbReference>
<keyword evidence="1" id="KW-0378">Hydrolase</keyword>
<dbReference type="GO" id="GO:0008270">
    <property type="term" value="F:zinc ion binding"/>
    <property type="evidence" value="ECO:0007669"/>
    <property type="project" value="UniProtKB-KW"/>
</dbReference>
<dbReference type="Gene3D" id="3.30.420.10">
    <property type="entry name" value="Ribonuclease H-like superfamily/Ribonuclease H"/>
    <property type="match status" value="1"/>
</dbReference>
<dbReference type="InterPro" id="IPR025724">
    <property type="entry name" value="GAG-pre-integrase_dom"/>
</dbReference>
<feature type="domain" description="Integrase catalytic" evidence="5">
    <location>
        <begin position="352"/>
        <end position="439"/>
    </location>
</feature>
<protein>
    <submittedName>
        <fullName evidence="6">Retrovirus-related Pol polyprotein from transposon TNT 1-94</fullName>
    </submittedName>
</protein>
<sequence length="439" mass="49649">MSDGTDLLEHMNFFNKLISQLRSVDVKVEEEDQALILLSSLPKSFDHLVTTILYGKDTLKMEEVKYTLLSNEARTKSSGSSSESLMVKSSGQDRGRQKHKSGKQNRSRSKSRVKDNTCHYCKEEGHWKADCPKLKEKIKRKQKEHVEASVVSDSEKEGEVLTVSSGMDFSDDWILVYGCSYHMCPHREWFESYASHDGRIVPMGNNNECRAVGIGNIKIKMFDGVIRILTEVRHVPELRNGLISLGTLDASGCTFHGANGILKVSKGALTVMKGERTGTLYRLHGKIVTGNAAITSSSDNDATLLWYARLGHMSERGMLELHKKKLLKDVQSCKLDFCECCVLGKQCRVKFVTSRHRSKDILEYVHSDVWGAAPVTSLGGARYFVTFIDDFSRKVWVYFLKHKSEVFEKFKDWKTNVEKQTGKHVKVLRTDNGGEYTSK</sequence>
<name>A0A1D1Z793_9ARAE</name>
<dbReference type="InterPro" id="IPR001878">
    <property type="entry name" value="Znf_CCHC"/>
</dbReference>
<accession>A0A1D1Z793</accession>
<feature type="region of interest" description="Disordered" evidence="3">
    <location>
        <begin position="73"/>
        <end position="115"/>
    </location>
</feature>
<evidence type="ECO:0000259" key="5">
    <source>
        <dbReference type="PROSITE" id="PS50994"/>
    </source>
</evidence>
<organism evidence="6">
    <name type="scientific">Anthurium amnicola</name>
    <dbReference type="NCBI Taxonomy" id="1678845"/>
    <lineage>
        <taxon>Eukaryota</taxon>
        <taxon>Viridiplantae</taxon>
        <taxon>Streptophyta</taxon>
        <taxon>Embryophyta</taxon>
        <taxon>Tracheophyta</taxon>
        <taxon>Spermatophyta</taxon>
        <taxon>Magnoliopsida</taxon>
        <taxon>Liliopsida</taxon>
        <taxon>Araceae</taxon>
        <taxon>Pothoideae</taxon>
        <taxon>Potheae</taxon>
        <taxon>Anthurium</taxon>
    </lineage>
</organism>
<dbReference type="InterPro" id="IPR039537">
    <property type="entry name" value="Retrotran_Ty1/copia-like"/>
</dbReference>
<keyword evidence="2" id="KW-0863">Zinc-finger</keyword>
<evidence type="ECO:0000256" key="1">
    <source>
        <dbReference type="ARBA" id="ARBA00022670"/>
    </source>
</evidence>